<keyword evidence="6" id="KW-0411">Iron-sulfur</keyword>
<dbReference type="SUPFAM" id="SSF102114">
    <property type="entry name" value="Radical SAM enzymes"/>
    <property type="match status" value="1"/>
</dbReference>
<evidence type="ECO:0000313" key="11">
    <source>
        <dbReference type="Proteomes" id="UP000405075"/>
    </source>
</evidence>
<evidence type="ECO:0000313" key="10">
    <source>
        <dbReference type="EMBL" id="QGM26452.1"/>
    </source>
</evidence>
<dbReference type="SMART" id="SM00729">
    <property type="entry name" value="Elp3"/>
    <property type="match status" value="1"/>
</dbReference>
<gene>
    <name evidence="10" type="ORF">GJD93_01445</name>
</gene>
<dbReference type="AlphaFoldDB" id="A0AAP9GSP6"/>
<dbReference type="PROSITE" id="PS51918">
    <property type="entry name" value="RADICAL_SAM"/>
    <property type="match status" value="1"/>
</dbReference>
<dbReference type="GO" id="GO:0051539">
    <property type="term" value="F:4 iron, 4 sulfur cluster binding"/>
    <property type="evidence" value="ECO:0007669"/>
    <property type="project" value="UniProtKB-KW"/>
</dbReference>
<dbReference type="SFLD" id="SFLDG01088">
    <property type="entry name" value="antiviral_proteins"/>
    <property type="match status" value="1"/>
</dbReference>
<dbReference type="NCBIfam" id="NF038283">
    <property type="entry name" value="viperin_w_prok"/>
    <property type="match status" value="1"/>
</dbReference>
<evidence type="ECO:0000256" key="3">
    <source>
        <dbReference type="ARBA" id="ARBA00022691"/>
    </source>
</evidence>
<evidence type="ECO:0000256" key="4">
    <source>
        <dbReference type="ARBA" id="ARBA00022723"/>
    </source>
</evidence>
<dbReference type="SFLD" id="SFLDG01067">
    <property type="entry name" value="SPASM/twitch_domain_containing"/>
    <property type="match status" value="1"/>
</dbReference>
<name>A0AAP9GSP6_9GAMM</name>
<keyword evidence="4" id="KW-0479">Metal-binding</keyword>
<evidence type="ECO:0000256" key="6">
    <source>
        <dbReference type="ARBA" id="ARBA00023014"/>
    </source>
</evidence>
<dbReference type="GO" id="GO:0051607">
    <property type="term" value="P:defense response to virus"/>
    <property type="evidence" value="ECO:0007669"/>
    <property type="project" value="UniProtKB-KW"/>
</dbReference>
<dbReference type="InterPro" id="IPR058240">
    <property type="entry name" value="rSAM_sf"/>
</dbReference>
<evidence type="ECO:0000256" key="8">
    <source>
        <dbReference type="ARBA" id="ARBA00039667"/>
    </source>
</evidence>
<evidence type="ECO:0000259" key="9">
    <source>
        <dbReference type="PROSITE" id="PS51918"/>
    </source>
</evidence>
<dbReference type="InterPro" id="IPR013785">
    <property type="entry name" value="Aldolase_TIM"/>
</dbReference>
<dbReference type="SFLD" id="SFLDS00029">
    <property type="entry name" value="Radical_SAM"/>
    <property type="match status" value="1"/>
</dbReference>
<dbReference type="Pfam" id="PF04055">
    <property type="entry name" value="Radical_SAM"/>
    <property type="match status" value="1"/>
</dbReference>
<reference evidence="11" key="1">
    <citation type="submission" date="2019-11" db="EMBL/GenBank/DDBJ databases">
        <title>Escherichia coli 1916D6.</title>
        <authorList>
            <person name="Yao H."/>
            <person name="Du X."/>
            <person name="Yu R."/>
            <person name="Li A."/>
        </authorList>
    </citation>
    <scope>NUCLEOTIDE SEQUENCE [LARGE SCALE GENOMIC DNA]</scope>
    <source>
        <strain evidence="11">19110F47</strain>
    </source>
</reference>
<organism evidence="10 11">
    <name type="scientific">Acinetobacter towneri</name>
    <dbReference type="NCBI Taxonomy" id="202956"/>
    <lineage>
        <taxon>Bacteria</taxon>
        <taxon>Pseudomonadati</taxon>
        <taxon>Pseudomonadota</taxon>
        <taxon>Gammaproteobacteria</taxon>
        <taxon>Moraxellales</taxon>
        <taxon>Moraxellaceae</taxon>
        <taxon>Acinetobacter</taxon>
    </lineage>
</organism>
<dbReference type="PANTHER" id="PTHR21339">
    <property type="entry name" value="RADICAL S-ADENOSYL METHIONINE DOMAIN-CONTAINING PROTEIN 2"/>
    <property type="match status" value="1"/>
</dbReference>
<dbReference type="GO" id="GO:0046872">
    <property type="term" value="F:metal ion binding"/>
    <property type="evidence" value="ECO:0007669"/>
    <property type="project" value="UniProtKB-KW"/>
</dbReference>
<dbReference type="InterPro" id="IPR007197">
    <property type="entry name" value="rSAM"/>
</dbReference>
<keyword evidence="5" id="KW-0408">Iron</keyword>
<dbReference type="RefSeq" id="WP_004974219.1">
    <property type="nucleotide sequence ID" value="NZ_BBNL01000005.1"/>
</dbReference>
<dbReference type="CDD" id="cd01335">
    <property type="entry name" value="Radical_SAM"/>
    <property type="match status" value="1"/>
</dbReference>
<dbReference type="EMBL" id="CP046045">
    <property type="protein sequence ID" value="QGM26452.1"/>
    <property type="molecule type" value="Genomic_DNA"/>
</dbReference>
<evidence type="ECO:0000256" key="7">
    <source>
        <dbReference type="ARBA" id="ARBA00023118"/>
    </source>
</evidence>
<dbReference type="InterPro" id="IPR051196">
    <property type="entry name" value="RSAD2/Viperin_antiviral"/>
</dbReference>
<dbReference type="PANTHER" id="PTHR21339:SF0">
    <property type="entry name" value="S-ADENOSYLMETHIONINE-DEPENDENT NUCLEOTIDE DEHYDRATASE RSAD2"/>
    <property type="match status" value="1"/>
</dbReference>
<feature type="domain" description="Radical SAM core" evidence="9">
    <location>
        <begin position="4"/>
        <end position="239"/>
    </location>
</feature>
<sequence length="292" mass="34084">MPKLTKELVVNWHITEACNYKCDYCFAKWDSDSKEVLHSQIKIETLIEQIENIRHILNKSSQTVYFDQLRLNLVGGETFLYMKQLKNIINLSKKYNFRLSAITNGSLFNEIDMKFIAQNFSSLGISVDSINEYTNLAIGRTSKQNTFNPSQVLTAINKIKKYNPMIEIKINTVVNKLNASEDLSYFISQIQPNKWKIFKLLPVYSNKLDITEQEFHQFIEKHSSFKSIISSENNNDMTESYLMIDPLGRFFQNGYTSGYKYSSPLWQVSAETALKQIKFDSQKFVNRYKKIF</sequence>
<evidence type="ECO:0000256" key="5">
    <source>
        <dbReference type="ARBA" id="ARBA00023004"/>
    </source>
</evidence>
<evidence type="ECO:0000256" key="1">
    <source>
        <dbReference type="ARBA" id="ARBA00001966"/>
    </source>
</evidence>
<dbReference type="InterPro" id="IPR006638">
    <property type="entry name" value="Elp3/MiaA/NifB-like_rSAM"/>
</dbReference>
<comment type="cofactor">
    <cofactor evidence="1">
        <name>[4Fe-4S] cluster</name>
        <dbReference type="ChEBI" id="CHEBI:49883"/>
    </cofactor>
</comment>
<keyword evidence="3" id="KW-0949">S-adenosyl-L-methionine</keyword>
<protein>
    <recommendedName>
        <fullName evidence="8">S-adenosylmethionine-dependent nucleotide dehydratase</fullName>
    </recommendedName>
</protein>
<proteinExistence type="predicted"/>
<keyword evidence="2" id="KW-0004">4Fe-4S</keyword>
<dbReference type="GO" id="GO:0003824">
    <property type="term" value="F:catalytic activity"/>
    <property type="evidence" value="ECO:0007669"/>
    <property type="project" value="InterPro"/>
</dbReference>
<dbReference type="Gene3D" id="3.20.20.70">
    <property type="entry name" value="Aldolase class I"/>
    <property type="match status" value="1"/>
</dbReference>
<dbReference type="Proteomes" id="UP000405075">
    <property type="component" value="Chromosome"/>
</dbReference>
<accession>A0AAP9GSP6</accession>
<evidence type="ECO:0000256" key="2">
    <source>
        <dbReference type="ARBA" id="ARBA00022485"/>
    </source>
</evidence>
<keyword evidence="7" id="KW-0051">Antiviral defense</keyword>